<dbReference type="CDD" id="cd00086">
    <property type="entry name" value="homeodomain"/>
    <property type="match status" value="2"/>
</dbReference>
<dbReference type="FunFam" id="1.10.10.60:FF:000169">
    <property type="entry name" value="DNA-binding protein SATB1"/>
    <property type="match status" value="2"/>
</dbReference>
<feature type="compositionally biased region" description="Polar residues" evidence="9">
    <location>
        <begin position="534"/>
        <end position="543"/>
    </location>
</feature>
<feature type="region of interest" description="Disordered" evidence="9">
    <location>
        <begin position="26"/>
        <end position="63"/>
    </location>
</feature>
<organism evidence="12 13">
    <name type="scientific">Folsomia candida</name>
    <name type="common">Springtail</name>
    <dbReference type="NCBI Taxonomy" id="158441"/>
    <lineage>
        <taxon>Eukaryota</taxon>
        <taxon>Metazoa</taxon>
        <taxon>Ecdysozoa</taxon>
        <taxon>Arthropoda</taxon>
        <taxon>Hexapoda</taxon>
        <taxon>Collembola</taxon>
        <taxon>Entomobryomorpha</taxon>
        <taxon>Isotomoidea</taxon>
        <taxon>Isotomidae</taxon>
        <taxon>Proisotominae</taxon>
        <taxon>Folsomia</taxon>
    </lineage>
</organism>
<dbReference type="InterPro" id="IPR038224">
    <property type="entry name" value="SATB_ULD_sf"/>
</dbReference>
<evidence type="ECO:0000313" key="12">
    <source>
        <dbReference type="EMBL" id="OXA56959.1"/>
    </source>
</evidence>
<feature type="compositionally biased region" description="Basic and acidic residues" evidence="9">
    <location>
        <begin position="452"/>
        <end position="469"/>
    </location>
</feature>
<dbReference type="InterPro" id="IPR032392">
    <property type="entry name" value="ULD"/>
</dbReference>
<dbReference type="GO" id="GO:0006338">
    <property type="term" value="P:chromatin remodeling"/>
    <property type="evidence" value="ECO:0007669"/>
    <property type="project" value="InterPro"/>
</dbReference>
<sequence>MEWFIRKSLPIHCVIEVIDKEAENCLGRGSGPSSSGGDNNNGARGGDKTASGKSETCGSGIGNPANSGGAGSLHAGGVKIVEVDDFVIIPVGTPFQDVVITVLTLLGYPKDVIQQAEGSILLKNWKPLRLDQVCDSPHKTVGDILNDLTNHVTLQVLVTRPKGGPAEDLKEKLLRLLLAQSSNILMGSGCPLDEATLGQLVKGQWPQNLAEDVKRRFDQWYSVHQQKLAMGSEQTHPALSHSHHSTSNSHQILSGSNGNNRGSPTNLSVNSSSSHQHSHLVNGSSIVSSVRHHLLDKTAYEEDNHAGHPVFHGLTTQKTRMRTSFDPEMEIPRLQHWFSENPHPSRHQIQQYVRELNTLDCRKDRKPLDLNNVIYWFKNSRASFKSKLKTFLNVFDNGYVEYPVSFSHLHSQNSGSNPRRHGEDNKGDVQLHSGDRDERDFSNENSGSNCRDSCDDHDQDMKEYHRVEMDGDNDESEERADNQRESISKRNEECGGVGENEEEEDEIKVVIKEEIQDEDFISVDVELSEGTGGNLNLTPHQSPGSGGGGGGSGEEEGGESCNNNEQPKDLSSGKPQQNQEKNVPLKKNEEHDKKESSTPIVSKSRHLRQQQMEQQHQQQEHEGESNSSSPSVSPAPSSPGMSPNHPYDFSAPSMVSRFHPFFDHHFMAYRHFNSFNFGQNFPGSNGPEGHHSPSGYESAMGLVGRKISPGKPSPGMEAAFHDFQNGVPMVQSRGASGGGGSMVGGSTAGDHMSRIRGEDLFAARSASSAELISSIINSNRGDLGLSPLNLGSHHQNPNSLALDERRKRNRTFIDPVTEVPRLEQWFALNTHPSHNLILKYTEELNRMPYRQKFPKLEPKNVQFWMKNRRAKCKRLKMTL</sequence>
<feature type="domain" description="CMP" evidence="11">
    <location>
        <begin position="58"/>
        <end position="160"/>
    </location>
</feature>
<dbReference type="PROSITE" id="PS51982">
    <property type="entry name" value="CMP"/>
    <property type="match status" value="1"/>
</dbReference>
<dbReference type="Pfam" id="PF16534">
    <property type="entry name" value="ULD"/>
    <property type="match status" value="1"/>
</dbReference>
<feature type="compositionally biased region" description="Basic and acidic residues" evidence="9">
    <location>
        <begin position="479"/>
        <end position="493"/>
    </location>
</feature>
<feature type="domain" description="Homeobox" evidence="10">
    <location>
        <begin position="317"/>
        <end position="387"/>
    </location>
</feature>
<feature type="compositionally biased region" description="Basic and acidic residues" evidence="9">
    <location>
        <begin position="420"/>
        <end position="442"/>
    </location>
</feature>
<dbReference type="InterPro" id="IPR001356">
    <property type="entry name" value="HD"/>
</dbReference>
<name>A0A226EHR2_FOLCA</name>
<feature type="region of interest" description="Disordered" evidence="9">
    <location>
        <begin position="409"/>
        <end position="645"/>
    </location>
</feature>
<evidence type="ECO:0000259" key="10">
    <source>
        <dbReference type="PROSITE" id="PS50071"/>
    </source>
</evidence>
<dbReference type="Pfam" id="PF00046">
    <property type="entry name" value="Homeodomain"/>
    <property type="match status" value="2"/>
</dbReference>
<dbReference type="STRING" id="158441.A0A226EHR2"/>
<dbReference type="GO" id="GO:0000981">
    <property type="term" value="F:DNA-binding transcription factor activity, RNA polymerase II-specific"/>
    <property type="evidence" value="ECO:0007669"/>
    <property type="project" value="TreeGrafter"/>
</dbReference>
<feature type="compositionally biased region" description="Low complexity" evidence="9">
    <location>
        <begin position="31"/>
        <end position="42"/>
    </location>
</feature>
<dbReference type="PANTHER" id="PTHR15116">
    <property type="entry name" value="DNA-BINDING PROTEIN SATB FAMILY MEMBER"/>
    <property type="match status" value="1"/>
</dbReference>
<keyword evidence="2" id="KW-0677">Repeat</keyword>
<feature type="compositionally biased region" description="Polar residues" evidence="9">
    <location>
        <begin position="251"/>
        <end position="265"/>
    </location>
</feature>
<dbReference type="PROSITE" id="PS50071">
    <property type="entry name" value="HOMEOBOX_2"/>
    <property type="match status" value="2"/>
</dbReference>
<feature type="compositionally biased region" description="Basic and acidic residues" evidence="9">
    <location>
        <begin position="586"/>
        <end position="596"/>
    </location>
</feature>
<dbReference type="EMBL" id="LNIX01000003">
    <property type="protein sequence ID" value="OXA56959.1"/>
    <property type="molecule type" value="Genomic_DNA"/>
</dbReference>
<keyword evidence="13" id="KW-1185">Reference proteome</keyword>
<dbReference type="SMART" id="SM00389">
    <property type="entry name" value="HOX"/>
    <property type="match status" value="2"/>
</dbReference>
<keyword evidence="4 7" id="KW-0238">DNA-binding</keyword>
<dbReference type="AlphaFoldDB" id="A0A226EHR2"/>
<feature type="region of interest" description="Disordered" evidence="9">
    <location>
        <begin position="228"/>
        <end position="282"/>
    </location>
</feature>
<keyword evidence="3" id="KW-0832">Ubl conjugation</keyword>
<keyword evidence="5 7" id="KW-0371">Homeobox</keyword>
<proteinExistence type="predicted"/>
<evidence type="ECO:0000256" key="7">
    <source>
        <dbReference type="PROSITE-ProRule" id="PRU00108"/>
    </source>
</evidence>
<dbReference type="Gene3D" id="3.10.20.710">
    <property type="entry name" value="SATB, ubiquitin-like oligomerisation domain"/>
    <property type="match status" value="1"/>
</dbReference>
<evidence type="ECO:0000256" key="4">
    <source>
        <dbReference type="ARBA" id="ARBA00023125"/>
    </source>
</evidence>
<feature type="DNA-binding region" description="Homeobox" evidence="7">
    <location>
        <begin position="807"/>
        <end position="876"/>
    </location>
</feature>
<evidence type="ECO:0000256" key="3">
    <source>
        <dbReference type="ARBA" id="ARBA00022843"/>
    </source>
</evidence>
<accession>A0A226EHR2</accession>
<evidence type="ECO:0000259" key="11">
    <source>
        <dbReference type="PROSITE" id="PS51982"/>
    </source>
</evidence>
<dbReference type="PANTHER" id="PTHR15116:SF16">
    <property type="entry name" value="DEFECTIVE PROVENTRICULUS, ISOFORM A"/>
    <property type="match status" value="1"/>
</dbReference>
<gene>
    <name evidence="12" type="ORF">Fcan01_08281</name>
</gene>
<dbReference type="InterPro" id="IPR039673">
    <property type="entry name" value="SATB1/SATB2"/>
</dbReference>
<evidence type="ECO:0000313" key="13">
    <source>
        <dbReference type="Proteomes" id="UP000198287"/>
    </source>
</evidence>
<evidence type="ECO:0000256" key="9">
    <source>
        <dbReference type="SAM" id="MobiDB-lite"/>
    </source>
</evidence>
<evidence type="ECO:0000256" key="6">
    <source>
        <dbReference type="ARBA" id="ARBA00023242"/>
    </source>
</evidence>
<dbReference type="GO" id="GO:0005634">
    <property type="term" value="C:nucleus"/>
    <property type="evidence" value="ECO:0007669"/>
    <property type="project" value="UniProtKB-SubCell"/>
</dbReference>
<dbReference type="OrthoDB" id="10052721at2759"/>
<evidence type="ECO:0000256" key="5">
    <source>
        <dbReference type="ARBA" id="ARBA00023155"/>
    </source>
</evidence>
<dbReference type="OMA" id="SIVIRNW"/>
<feature type="domain" description="Homeobox" evidence="10">
    <location>
        <begin position="805"/>
        <end position="875"/>
    </location>
</feature>
<keyword evidence="6 7" id="KW-0539">Nucleus</keyword>
<evidence type="ECO:0000256" key="1">
    <source>
        <dbReference type="ARBA" id="ARBA00004123"/>
    </source>
</evidence>
<dbReference type="Gene3D" id="1.10.10.60">
    <property type="entry name" value="Homeodomain-like"/>
    <property type="match status" value="2"/>
</dbReference>
<evidence type="ECO:0000256" key="2">
    <source>
        <dbReference type="ARBA" id="ARBA00022737"/>
    </source>
</evidence>
<dbReference type="Proteomes" id="UP000198287">
    <property type="component" value="Unassembled WGS sequence"/>
</dbReference>
<comment type="subcellular location">
    <subcellularLocation>
        <location evidence="1 7 8">Nucleus</location>
    </subcellularLocation>
</comment>
<dbReference type="InterPro" id="IPR009057">
    <property type="entry name" value="Homeodomain-like_sf"/>
</dbReference>
<feature type="compositionally biased region" description="Low complexity" evidence="9">
    <location>
        <begin position="625"/>
        <end position="643"/>
    </location>
</feature>
<dbReference type="GO" id="GO:0000978">
    <property type="term" value="F:RNA polymerase II cis-regulatory region sequence-specific DNA binding"/>
    <property type="evidence" value="ECO:0007669"/>
    <property type="project" value="TreeGrafter"/>
</dbReference>
<evidence type="ECO:0000256" key="8">
    <source>
        <dbReference type="RuleBase" id="RU000682"/>
    </source>
</evidence>
<dbReference type="SUPFAM" id="SSF46689">
    <property type="entry name" value="Homeodomain-like"/>
    <property type="match status" value="2"/>
</dbReference>
<protein>
    <submittedName>
        <fullName evidence="12">DNA-binding protein SATB2</fullName>
    </submittedName>
</protein>
<comment type="caution">
    <text evidence="12">The sequence shown here is derived from an EMBL/GenBank/DDBJ whole genome shotgun (WGS) entry which is preliminary data.</text>
</comment>
<reference evidence="12 13" key="1">
    <citation type="submission" date="2015-12" db="EMBL/GenBank/DDBJ databases">
        <title>The genome of Folsomia candida.</title>
        <authorList>
            <person name="Faddeeva A."/>
            <person name="Derks M.F."/>
            <person name="Anvar Y."/>
            <person name="Smit S."/>
            <person name="Van Straalen N."/>
            <person name="Roelofs D."/>
        </authorList>
    </citation>
    <scope>NUCLEOTIDE SEQUENCE [LARGE SCALE GENOMIC DNA]</scope>
    <source>
        <strain evidence="12 13">VU population</strain>
        <tissue evidence="12">Whole body</tissue>
    </source>
</reference>
<feature type="DNA-binding region" description="Homeobox" evidence="7">
    <location>
        <begin position="319"/>
        <end position="388"/>
    </location>
</feature>
<feature type="compositionally biased region" description="Low complexity" evidence="9">
    <location>
        <begin position="266"/>
        <end position="282"/>
    </location>
</feature>